<dbReference type="InterPro" id="IPR058245">
    <property type="entry name" value="NreC/VraR/RcsB-like_REC"/>
</dbReference>
<evidence type="ECO:0000259" key="6">
    <source>
        <dbReference type="PROSITE" id="PS50043"/>
    </source>
</evidence>
<evidence type="ECO:0000256" key="4">
    <source>
        <dbReference type="ARBA" id="ARBA00023163"/>
    </source>
</evidence>
<keyword evidence="9" id="KW-1185">Reference proteome</keyword>
<dbReference type="PROSITE" id="PS50043">
    <property type="entry name" value="HTH_LUXR_2"/>
    <property type="match status" value="1"/>
</dbReference>
<dbReference type="InterPro" id="IPR039420">
    <property type="entry name" value="WalR-like"/>
</dbReference>
<dbReference type="CDD" id="cd17535">
    <property type="entry name" value="REC_NarL-like"/>
    <property type="match status" value="1"/>
</dbReference>
<dbReference type="EMBL" id="CP038437">
    <property type="protein sequence ID" value="QEM80408.1"/>
    <property type="molecule type" value="Genomic_DNA"/>
</dbReference>
<dbReference type="Gene3D" id="3.40.50.2300">
    <property type="match status" value="1"/>
</dbReference>
<dbReference type="InterPro" id="IPR000792">
    <property type="entry name" value="Tscrpt_reg_LuxR_C"/>
</dbReference>
<evidence type="ECO:0000256" key="5">
    <source>
        <dbReference type="PROSITE-ProRule" id="PRU00169"/>
    </source>
</evidence>
<keyword evidence="3" id="KW-0238">DNA-binding</keyword>
<keyword evidence="2" id="KW-0805">Transcription regulation</keyword>
<dbReference type="PROSITE" id="PS50110">
    <property type="entry name" value="RESPONSE_REGULATORY"/>
    <property type="match status" value="1"/>
</dbReference>
<keyword evidence="1 5" id="KW-0597">Phosphoprotein</keyword>
<feature type="domain" description="Response regulatory" evidence="7">
    <location>
        <begin position="8"/>
        <end position="123"/>
    </location>
</feature>
<dbReference type="PANTHER" id="PTHR43214:SF41">
    <property type="entry name" value="NITRATE_NITRITE RESPONSE REGULATOR PROTEIN NARP"/>
    <property type="match status" value="1"/>
</dbReference>
<accession>A0A5C1ND63</accession>
<protein>
    <submittedName>
        <fullName evidence="8">Response regulator transcription factor</fullName>
    </submittedName>
</protein>
<reference evidence="8" key="1">
    <citation type="submission" date="2021-02" db="EMBL/GenBank/DDBJ databases">
        <title>Strain Y2R2, a novel species of the genus Halomonas.</title>
        <authorList>
            <person name="Huang H."/>
        </authorList>
    </citation>
    <scope>NUCLEOTIDE SEQUENCE</scope>
    <source>
        <strain evidence="8">Y2R2</strain>
    </source>
</reference>
<dbReference type="AlphaFoldDB" id="A0A5C1ND63"/>
<dbReference type="CDD" id="cd06170">
    <property type="entry name" value="LuxR_C_like"/>
    <property type="match status" value="1"/>
</dbReference>
<evidence type="ECO:0000313" key="8">
    <source>
        <dbReference type="EMBL" id="QEM80408.1"/>
    </source>
</evidence>
<gene>
    <name evidence="8" type="ORF">E4T21_01685</name>
</gene>
<dbReference type="Pfam" id="PF00072">
    <property type="entry name" value="Response_reg"/>
    <property type="match status" value="1"/>
</dbReference>
<evidence type="ECO:0000259" key="7">
    <source>
        <dbReference type="PROSITE" id="PS50110"/>
    </source>
</evidence>
<dbReference type="InterPro" id="IPR011006">
    <property type="entry name" value="CheY-like_superfamily"/>
</dbReference>
<sequence>MLDKPGARVVVVDDHPMIRLAVSFSLDNHGIKVVGESDNGADAIQLIKVQKPDLAILDIGIHGLDGLAVIRRIQALDNPSRVLVLTSYPPEIYAMRSYLAGASGFVSKDKDMSILVSGVKTIIGGYTFFPSLSSDPSDAPCNSECDLIKLLSNRELMVFNKLLKGMSNKEISQSMLLSNKTISTYKVRIFDKLGVSNMIELYDLARRLDVLDGL</sequence>
<proteinExistence type="predicted"/>
<dbReference type="InterPro" id="IPR001789">
    <property type="entry name" value="Sig_transdc_resp-reg_receiver"/>
</dbReference>
<dbReference type="PROSITE" id="PS00622">
    <property type="entry name" value="HTH_LUXR_1"/>
    <property type="match status" value="1"/>
</dbReference>
<dbReference type="PRINTS" id="PR00038">
    <property type="entry name" value="HTHLUXR"/>
</dbReference>
<dbReference type="RefSeq" id="WP_149282955.1">
    <property type="nucleotide sequence ID" value="NZ_CP038437.2"/>
</dbReference>
<dbReference type="SMART" id="SM00448">
    <property type="entry name" value="REC"/>
    <property type="match status" value="1"/>
</dbReference>
<dbReference type="GO" id="GO:0000160">
    <property type="term" value="P:phosphorelay signal transduction system"/>
    <property type="evidence" value="ECO:0007669"/>
    <property type="project" value="InterPro"/>
</dbReference>
<dbReference type="Pfam" id="PF00196">
    <property type="entry name" value="GerE"/>
    <property type="match status" value="1"/>
</dbReference>
<dbReference type="SMART" id="SM00421">
    <property type="entry name" value="HTH_LUXR"/>
    <property type="match status" value="1"/>
</dbReference>
<evidence type="ECO:0000256" key="1">
    <source>
        <dbReference type="ARBA" id="ARBA00022553"/>
    </source>
</evidence>
<dbReference type="SUPFAM" id="SSF52172">
    <property type="entry name" value="CheY-like"/>
    <property type="match status" value="1"/>
</dbReference>
<evidence type="ECO:0000313" key="9">
    <source>
        <dbReference type="Proteomes" id="UP000324285"/>
    </source>
</evidence>
<name>A0A5C1ND63_9GAMM</name>
<dbReference type="GO" id="GO:0003677">
    <property type="term" value="F:DNA binding"/>
    <property type="evidence" value="ECO:0007669"/>
    <property type="project" value="UniProtKB-KW"/>
</dbReference>
<dbReference type="KEGG" id="hbh:E4T21_01685"/>
<evidence type="ECO:0000256" key="2">
    <source>
        <dbReference type="ARBA" id="ARBA00023015"/>
    </source>
</evidence>
<evidence type="ECO:0000256" key="3">
    <source>
        <dbReference type="ARBA" id="ARBA00023125"/>
    </source>
</evidence>
<feature type="modified residue" description="4-aspartylphosphate" evidence="5">
    <location>
        <position position="58"/>
    </location>
</feature>
<dbReference type="GO" id="GO:0006355">
    <property type="term" value="P:regulation of DNA-templated transcription"/>
    <property type="evidence" value="ECO:0007669"/>
    <property type="project" value="InterPro"/>
</dbReference>
<feature type="domain" description="HTH luxR-type" evidence="6">
    <location>
        <begin position="144"/>
        <end position="209"/>
    </location>
</feature>
<keyword evidence="4" id="KW-0804">Transcription</keyword>
<dbReference type="Proteomes" id="UP000324285">
    <property type="component" value="Chromosome"/>
</dbReference>
<dbReference type="OrthoDB" id="9796655at2"/>
<dbReference type="PANTHER" id="PTHR43214">
    <property type="entry name" value="TWO-COMPONENT RESPONSE REGULATOR"/>
    <property type="match status" value="1"/>
</dbReference>
<organism evidence="8 9">
    <name type="scientific">Halomonas binhaiensis</name>
    <dbReference type="NCBI Taxonomy" id="2562282"/>
    <lineage>
        <taxon>Bacteria</taxon>
        <taxon>Pseudomonadati</taxon>
        <taxon>Pseudomonadota</taxon>
        <taxon>Gammaproteobacteria</taxon>
        <taxon>Oceanospirillales</taxon>
        <taxon>Halomonadaceae</taxon>
        <taxon>Halomonas</taxon>
    </lineage>
</organism>